<evidence type="ECO:0000313" key="1">
    <source>
        <dbReference type="EMBL" id="JAE23497.1"/>
    </source>
</evidence>
<proteinExistence type="predicted"/>
<accession>A0A0A9GG72</accession>
<sequence>MGQFDCLVLAKAPSIFVSLYTWALKFVQRARPMV</sequence>
<dbReference type="EMBL" id="GBRH01174399">
    <property type="protein sequence ID" value="JAE23497.1"/>
    <property type="molecule type" value="Transcribed_RNA"/>
</dbReference>
<organism evidence="1">
    <name type="scientific">Arundo donax</name>
    <name type="common">Giant reed</name>
    <name type="synonym">Donax arundinaceus</name>
    <dbReference type="NCBI Taxonomy" id="35708"/>
    <lineage>
        <taxon>Eukaryota</taxon>
        <taxon>Viridiplantae</taxon>
        <taxon>Streptophyta</taxon>
        <taxon>Embryophyta</taxon>
        <taxon>Tracheophyta</taxon>
        <taxon>Spermatophyta</taxon>
        <taxon>Magnoliopsida</taxon>
        <taxon>Liliopsida</taxon>
        <taxon>Poales</taxon>
        <taxon>Poaceae</taxon>
        <taxon>PACMAD clade</taxon>
        <taxon>Arundinoideae</taxon>
        <taxon>Arundineae</taxon>
        <taxon>Arundo</taxon>
    </lineage>
</organism>
<dbReference type="AlphaFoldDB" id="A0A0A9GG72"/>
<reference evidence="1" key="1">
    <citation type="submission" date="2014-09" db="EMBL/GenBank/DDBJ databases">
        <authorList>
            <person name="Magalhaes I.L.F."/>
            <person name="Oliveira U."/>
            <person name="Santos F.R."/>
            <person name="Vidigal T.H.D.A."/>
            <person name="Brescovit A.D."/>
            <person name="Santos A.J."/>
        </authorList>
    </citation>
    <scope>NUCLEOTIDE SEQUENCE</scope>
    <source>
        <tissue evidence="1">Shoot tissue taken approximately 20 cm above the soil surface</tissue>
    </source>
</reference>
<protein>
    <submittedName>
        <fullName evidence="1">Uncharacterized protein</fullName>
    </submittedName>
</protein>
<reference evidence="1" key="2">
    <citation type="journal article" date="2015" name="Data Brief">
        <title>Shoot transcriptome of the giant reed, Arundo donax.</title>
        <authorList>
            <person name="Barrero R.A."/>
            <person name="Guerrero F.D."/>
            <person name="Moolhuijzen P."/>
            <person name="Goolsby J.A."/>
            <person name="Tidwell J."/>
            <person name="Bellgard S.E."/>
            <person name="Bellgard M.I."/>
        </authorList>
    </citation>
    <scope>NUCLEOTIDE SEQUENCE</scope>
    <source>
        <tissue evidence="1">Shoot tissue taken approximately 20 cm above the soil surface</tissue>
    </source>
</reference>
<name>A0A0A9GG72_ARUDO</name>